<evidence type="ECO:0000313" key="2">
    <source>
        <dbReference type="EMBL" id="VDK32173.1"/>
    </source>
</evidence>
<protein>
    <submittedName>
        <fullName evidence="4">CAP-ZIP_m domain-containing protein</fullName>
    </submittedName>
</protein>
<feature type="compositionally biased region" description="Basic and acidic residues" evidence="1">
    <location>
        <begin position="298"/>
        <end position="313"/>
    </location>
</feature>
<gene>
    <name evidence="2" type="ORF">TASK_LOCUS3673</name>
</gene>
<feature type="compositionally biased region" description="Basic and acidic residues" evidence="1">
    <location>
        <begin position="246"/>
        <end position="263"/>
    </location>
</feature>
<feature type="compositionally biased region" description="Basic and acidic residues" evidence="1">
    <location>
        <begin position="204"/>
        <end position="213"/>
    </location>
</feature>
<dbReference type="WBParaSite" id="TASK_0000367201-mRNA-1">
    <property type="protein sequence ID" value="TASK_0000367201-mRNA-1"/>
    <property type="gene ID" value="TASK_0000367201"/>
</dbReference>
<feature type="compositionally biased region" description="Basic and acidic residues" evidence="1">
    <location>
        <begin position="321"/>
        <end position="332"/>
    </location>
</feature>
<keyword evidence="3" id="KW-1185">Reference proteome</keyword>
<dbReference type="EMBL" id="UYRS01018307">
    <property type="protein sequence ID" value="VDK32173.1"/>
    <property type="molecule type" value="Genomic_DNA"/>
</dbReference>
<organism evidence="4">
    <name type="scientific">Taenia asiatica</name>
    <name type="common">Asian tapeworm</name>
    <dbReference type="NCBI Taxonomy" id="60517"/>
    <lineage>
        <taxon>Eukaryota</taxon>
        <taxon>Metazoa</taxon>
        <taxon>Spiralia</taxon>
        <taxon>Lophotrochozoa</taxon>
        <taxon>Platyhelminthes</taxon>
        <taxon>Cestoda</taxon>
        <taxon>Eucestoda</taxon>
        <taxon>Cyclophyllidea</taxon>
        <taxon>Taeniidae</taxon>
        <taxon>Taenia</taxon>
    </lineage>
</organism>
<sequence>MNWLRWAPTRLSLATVEVLGPAKVCISRQKRINESVKAGPIPVENCAKLPEDDGCYANPPPSSVEIVAEVNASVERNDPPSSSEFGQNSDADVMKPTGHSVGDPTTTAKDWNEIKEDILDDYANPCEVSGTEVNAMTTNVTQSGRARATDTDDFDDGRGNFPEVNQTCEPELSHEENPTPKYAAESPSSSPIEHFGEPSTVNTRESDVAKENSPEAFLSSEAKPHSGLSSAPNLTTQFAPPPTTNTREHDVDKEDFPKADLHPTAKTSANVIYTTPQISSAVPASTDNHKVTTSVKSSESESKSKPQSDRDDCNNEQLSFADRKKLFDDKDSASCLQSTNRAVKTPLTGSAKSMHQSSVVQPSVDEKSKKVNKSASSSATAASSSSFSPKRSPGNCKSVNKKDDNDSDSDSDDDDDDDDDSSSDSEPTTLSDDAKKEGDSGRLTRF</sequence>
<reference evidence="2 3" key="2">
    <citation type="submission" date="2018-11" db="EMBL/GenBank/DDBJ databases">
        <authorList>
            <consortium name="Pathogen Informatics"/>
        </authorList>
    </citation>
    <scope>NUCLEOTIDE SEQUENCE [LARGE SCALE GENOMIC DNA]</scope>
</reference>
<reference evidence="4" key="1">
    <citation type="submission" date="2017-02" db="UniProtKB">
        <authorList>
            <consortium name="WormBaseParasite"/>
        </authorList>
    </citation>
    <scope>IDENTIFICATION</scope>
</reference>
<feature type="compositionally biased region" description="Polar residues" evidence="1">
    <location>
        <begin position="227"/>
        <end position="238"/>
    </location>
</feature>
<evidence type="ECO:0000256" key="1">
    <source>
        <dbReference type="SAM" id="MobiDB-lite"/>
    </source>
</evidence>
<feature type="compositionally biased region" description="Polar residues" evidence="1">
    <location>
        <begin position="79"/>
        <end position="90"/>
    </location>
</feature>
<evidence type="ECO:0000313" key="4">
    <source>
        <dbReference type="WBParaSite" id="TASK_0000367201-mRNA-1"/>
    </source>
</evidence>
<dbReference type="Proteomes" id="UP000282613">
    <property type="component" value="Unassembled WGS sequence"/>
</dbReference>
<feature type="compositionally biased region" description="Polar residues" evidence="1">
    <location>
        <begin position="334"/>
        <end position="361"/>
    </location>
</feature>
<feature type="region of interest" description="Disordered" evidence="1">
    <location>
        <begin position="140"/>
        <end position="446"/>
    </location>
</feature>
<feature type="compositionally biased region" description="Acidic residues" evidence="1">
    <location>
        <begin position="405"/>
        <end position="423"/>
    </location>
</feature>
<name>A0A0R3W1P7_TAEAS</name>
<accession>A0A0R3W1P7</accession>
<evidence type="ECO:0000313" key="3">
    <source>
        <dbReference type="Proteomes" id="UP000282613"/>
    </source>
</evidence>
<feature type="compositionally biased region" description="Polar residues" evidence="1">
    <location>
        <begin position="265"/>
        <end position="286"/>
    </location>
</feature>
<feature type="region of interest" description="Disordered" evidence="1">
    <location>
        <begin position="74"/>
        <end position="107"/>
    </location>
</feature>
<proteinExistence type="predicted"/>
<feature type="compositionally biased region" description="Low complexity" evidence="1">
    <location>
        <begin position="373"/>
        <end position="392"/>
    </location>
</feature>
<feature type="compositionally biased region" description="Basic and acidic residues" evidence="1">
    <location>
        <begin position="432"/>
        <end position="446"/>
    </location>
</feature>
<dbReference type="AlphaFoldDB" id="A0A0R3W1P7"/>